<name>A0A642UQC0_DIURU</name>
<dbReference type="Proteomes" id="UP000449547">
    <property type="component" value="Unassembled WGS sequence"/>
</dbReference>
<feature type="transmembrane region" description="Helical" evidence="1">
    <location>
        <begin position="118"/>
        <end position="145"/>
    </location>
</feature>
<keyword evidence="1" id="KW-0472">Membrane</keyword>
<dbReference type="RefSeq" id="XP_034012803.1">
    <property type="nucleotide sequence ID" value="XM_034155032.1"/>
</dbReference>
<dbReference type="EMBL" id="SWFT01000067">
    <property type="protein sequence ID" value="KAA8903501.1"/>
    <property type="molecule type" value="Genomic_DNA"/>
</dbReference>
<dbReference type="OMA" id="VWTGKGF"/>
<evidence type="ECO:0000256" key="1">
    <source>
        <dbReference type="SAM" id="Phobius"/>
    </source>
</evidence>
<comment type="caution">
    <text evidence="2">The sequence shown here is derived from an EMBL/GenBank/DDBJ whole genome shotgun (WGS) entry which is preliminary data.</text>
</comment>
<dbReference type="VEuPathDB" id="FungiDB:DIURU_002387"/>
<keyword evidence="1" id="KW-0812">Transmembrane</keyword>
<evidence type="ECO:0000313" key="3">
    <source>
        <dbReference type="Proteomes" id="UP000449547"/>
    </source>
</evidence>
<protein>
    <submittedName>
        <fullName evidence="2">Uncharacterized protein</fullName>
    </submittedName>
</protein>
<dbReference type="GeneID" id="54781038"/>
<evidence type="ECO:0000313" key="2">
    <source>
        <dbReference type="EMBL" id="KAA8903501.1"/>
    </source>
</evidence>
<dbReference type="AlphaFoldDB" id="A0A642UQC0"/>
<reference evidence="2 3" key="1">
    <citation type="submission" date="2019-07" db="EMBL/GenBank/DDBJ databases">
        <title>Genome assembly of two rare yeast pathogens: Diutina rugosa and Trichomonascus ciferrii.</title>
        <authorList>
            <person name="Mixao V."/>
            <person name="Saus E."/>
            <person name="Hansen A."/>
            <person name="Lass-Flor C."/>
            <person name="Gabaldon T."/>
        </authorList>
    </citation>
    <scope>NUCLEOTIDE SEQUENCE [LARGE SCALE GENOMIC DNA]</scope>
    <source>
        <strain evidence="2 3">CBS 613</strain>
    </source>
</reference>
<feature type="transmembrane region" description="Helical" evidence="1">
    <location>
        <begin position="165"/>
        <end position="187"/>
    </location>
</feature>
<organism evidence="2 3">
    <name type="scientific">Diutina rugosa</name>
    <name type="common">Yeast</name>
    <name type="synonym">Candida rugosa</name>
    <dbReference type="NCBI Taxonomy" id="5481"/>
    <lineage>
        <taxon>Eukaryota</taxon>
        <taxon>Fungi</taxon>
        <taxon>Dikarya</taxon>
        <taxon>Ascomycota</taxon>
        <taxon>Saccharomycotina</taxon>
        <taxon>Pichiomycetes</taxon>
        <taxon>Debaryomycetaceae</taxon>
        <taxon>Diutina</taxon>
    </lineage>
</organism>
<proteinExistence type="predicted"/>
<keyword evidence="1" id="KW-1133">Transmembrane helix</keyword>
<keyword evidence="3" id="KW-1185">Reference proteome</keyword>
<gene>
    <name evidence="2" type="ORF">DIURU_002387</name>
</gene>
<accession>A0A642UQC0</accession>
<sequence length="379" mass="43251">MLARVGLRRSIARPYQLSWLRYQSNQPNTPSDYTPKKNLPTPGEWNQLKQHIPGETVQTNTLKDRVPMFPLGKENVPTLIPRPGVPRVGPQYTFRQVVDILKNKKQPELIYESEPHRLYFLTCFCCALVFAVYACVLLEYAWFQANKDYEENTTEKNEVLRKREWLFSLMKNASFGIIMAVAAFAVAKFPTRLIRRMWYLPAGKATNAAKGVSSTGAATTPEFVQFTAYPLFPGQATPVITVPLENLTRRHTARVWTGKGFYGTADNSFFFFVLKETGEHKRNWIVDRKGFFWSDGRVFDYLFGKESLAAAEAGIPYDEQVGIINREVAKKKKQLRKEHGPLWRLKMGANEAKADLDKAGSYVQGLRKPDQKRLGKGKS</sequence>
<dbReference type="OrthoDB" id="4083656at2759"/>